<evidence type="ECO:0000259" key="2">
    <source>
        <dbReference type="Pfam" id="PF18962"/>
    </source>
</evidence>
<dbReference type="Proteomes" id="UP000598971">
    <property type="component" value="Unassembled WGS sequence"/>
</dbReference>
<dbReference type="InterPro" id="IPR026444">
    <property type="entry name" value="Secre_tail"/>
</dbReference>
<dbReference type="EMBL" id="WHPF01000004">
    <property type="protein sequence ID" value="NNV55132.1"/>
    <property type="molecule type" value="Genomic_DNA"/>
</dbReference>
<dbReference type="Pfam" id="PF18962">
    <property type="entry name" value="Por_Secre_tail"/>
    <property type="match status" value="1"/>
</dbReference>
<keyword evidence="4" id="KW-1185">Reference proteome</keyword>
<evidence type="ECO:0000313" key="3">
    <source>
        <dbReference type="EMBL" id="NNV55132.1"/>
    </source>
</evidence>
<evidence type="ECO:0000256" key="1">
    <source>
        <dbReference type="SAM" id="SignalP"/>
    </source>
</evidence>
<feature type="domain" description="Secretion system C-terminal sorting" evidence="2">
    <location>
        <begin position="1110"/>
        <end position="1176"/>
    </location>
</feature>
<dbReference type="AlphaFoldDB" id="A0A8J8FEI6"/>
<dbReference type="NCBIfam" id="TIGR04183">
    <property type="entry name" value="Por_Secre_tail"/>
    <property type="match status" value="1"/>
</dbReference>
<gene>
    <name evidence="3" type="ORF">GD597_06660</name>
</gene>
<feature type="signal peptide" evidence="1">
    <location>
        <begin position="1"/>
        <end position="27"/>
    </location>
</feature>
<feature type="chain" id="PRO_5035321046" evidence="1">
    <location>
        <begin position="28"/>
        <end position="1179"/>
    </location>
</feature>
<reference evidence="3" key="1">
    <citation type="submission" date="2019-10" db="EMBL/GenBank/DDBJ databases">
        <title>Draft genome sequence of Panacibacter sp. KCS-6.</title>
        <authorList>
            <person name="Yim K.J."/>
        </authorList>
    </citation>
    <scope>NUCLEOTIDE SEQUENCE</scope>
    <source>
        <strain evidence="3">KCS-6</strain>
    </source>
</reference>
<dbReference type="RefSeq" id="WP_171607060.1">
    <property type="nucleotide sequence ID" value="NZ_WHPF01000004.1"/>
</dbReference>
<accession>A0A8J8FEI6</accession>
<dbReference type="InterPro" id="IPR043710">
    <property type="entry name" value="DUF5650"/>
</dbReference>
<keyword evidence="1" id="KW-0732">Signal</keyword>
<comment type="caution">
    <text evidence="3">The sequence shown here is derived from an EMBL/GenBank/DDBJ whole genome shotgun (WGS) entry which is preliminary data.</text>
</comment>
<evidence type="ECO:0000313" key="4">
    <source>
        <dbReference type="Proteomes" id="UP000598971"/>
    </source>
</evidence>
<organism evidence="3 4">
    <name type="scientific">Limnovirga soli</name>
    <dbReference type="NCBI Taxonomy" id="2656915"/>
    <lineage>
        <taxon>Bacteria</taxon>
        <taxon>Pseudomonadati</taxon>
        <taxon>Bacteroidota</taxon>
        <taxon>Chitinophagia</taxon>
        <taxon>Chitinophagales</taxon>
        <taxon>Chitinophagaceae</taxon>
        <taxon>Limnovirga</taxon>
    </lineage>
</organism>
<proteinExistence type="predicted"/>
<sequence>MPSRVKFIKKGFILLYFCLLFRQQINAQSTDFQLPAPIGGQTITLKVLTNGNYVIADPYFNDGSIPQVGVVFLYDGLTNTLISTLKGTTAYDLIGLSVTALSNGNYVVSSPYWDNGNIINAGAFTWCNGTTGLNGVVNINNSLVGSSKDDLGASIYPLSNGNYILRCNSWDNGAITNAGAVTWCNGATGITGVVSSNNSLVGSHIDDYIGSDIVLLKNSNYIIISPNWKWDGGYGAVTWGSGTEGVKGEIGSNNSLLGRSEGSIGSEIFVLNNDNYVVLSNHWKSDSVNEAGAVTWGSGTNGVSGYIDVNNSLVGIGEGNPNIIPLTNGNYVVMSPQWRKLKDGIENVGAVTFCDGFTGTSGVINSNNSLVGADFASELGNSVIALSNGNYVVNTPLWDLDTIKLVFNGTKYDTIKVRIENVGAVTWGSGTEGIHGVISKYNSLVGTQANDLVGLGIIPLRSGDYVTISSLWNNETIPNAGAVTLCPGNASVTGEVNKFNSVVGSTAYDHVGNGGVAELTNGNFVVSSYSWDNSTTGTVDAGAVTLYNGLKPFKGEVIELYSLVGDKTNGNVGSYVTPLTDGNFVVSSPAWDNIAGAVTWCDGFSFLGATVNNLNSLVGSAANDRVGYKIVPLSNGNYIVASPFWDNGALNDAGAVSFGGYGFDLTGAISKNNSLVANEAGAWLGYNGLRTLSNGNYVVEYPDWDNGTIINAGAVTWGNGLTGTSGDISSSNSLVGSSIGERVGISVVALTNGDYIVKTAGWDNGAISDGGAVSFVSGINGLTGTINSCNSVLGTTIGSGSKTVSEFNYIYNYLLVVRPLDNIMTRYDQADATLASAKANNSVNIAGNGDLPLLSNDCKLIATIETGVSNGTLSGTVNSKLWIDGTQSAKYAKRHYEITPASNASTATARITLYATQSEFNDYNNQIPSPTLLMPTNSNDNLGIANLRIEKRGGTGDENGSPDSYQGPKQIIDPADKDIVWNNIQNRWEISFEVTGFSGFFITTGSIVLATNWLSFTGNLNGEKHAILNWKVQEQAVARYEIEKSINSFQFSKIGVLNSKGEGVNSYSFMESMVLSGEGYYKIKQIDKNGNYTYSRIVKLFANENPLLSIFPNPANDKVTLLVDKALLNKKIVLTDLCGKPLQVLTINELSLNIKIGNYANGVYILNFEDGTRRKILKQ</sequence>
<name>A0A8J8FEI6_9BACT</name>
<protein>
    <submittedName>
        <fullName evidence="3">T9SS type A sorting domain-containing protein</fullName>
    </submittedName>
</protein>
<dbReference type="Pfam" id="PF18888">
    <property type="entry name" value="DUF5650"/>
    <property type="match status" value="13"/>
</dbReference>